<reference evidence="5" key="1">
    <citation type="journal article" date="2022" name="Arch. Microbiol.">
        <title>Thiomicrorhabdus immobilis sp. nov., a mesophilic sulfur-oxidizing bacterium isolated from sediment of a brackish lake in northern Japan.</title>
        <authorList>
            <person name="Kojima H."/>
            <person name="Mochizuki J."/>
            <person name="Kanda M."/>
            <person name="Watanabe T."/>
            <person name="Fukui M."/>
        </authorList>
    </citation>
    <scope>NUCLEOTIDE SEQUENCE</scope>
    <source>
        <strain evidence="5">Am19</strain>
    </source>
</reference>
<dbReference type="EC" id="6.3.3.2" evidence="4"/>
<keyword evidence="2 4" id="KW-0547">Nucleotide-binding</keyword>
<dbReference type="InterPro" id="IPR037171">
    <property type="entry name" value="NagB/RpiA_transferase-like"/>
</dbReference>
<keyword evidence="4" id="KW-0479">Metal-binding</keyword>
<proteinExistence type="inferred from homology"/>
<dbReference type="RefSeq" id="WP_237260913.1">
    <property type="nucleotide sequence ID" value="NZ_AP024202.1"/>
</dbReference>
<keyword evidence="4" id="KW-0460">Magnesium</keyword>
<comment type="similarity">
    <text evidence="1 4">Belongs to the 5-formyltetrahydrofolate cyclo-ligase family.</text>
</comment>
<dbReference type="PIRSF" id="PIRSF006806">
    <property type="entry name" value="FTHF_cligase"/>
    <property type="match status" value="1"/>
</dbReference>
<keyword evidence="6" id="KW-1185">Reference proteome</keyword>
<protein>
    <recommendedName>
        <fullName evidence="4">5-formyltetrahydrofolate cyclo-ligase</fullName>
        <ecNumber evidence="4">6.3.3.2</ecNumber>
    </recommendedName>
</protein>
<dbReference type="Pfam" id="PF01812">
    <property type="entry name" value="5-FTHF_cyc-lig"/>
    <property type="match status" value="1"/>
</dbReference>
<organism evidence="5 6">
    <name type="scientific">Thiomicrorhabdus immobilis</name>
    <dbReference type="NCBI Taxonomy" id="2791037"/>
    <lineage>
        <taxon>Bacteria</taxon>
        <taxon>Pseudomonadati</taxon>
        <taxon>Pseudomonadota</taxon>
        <taxon>Gammaproteobacteria</taxon>
        <taxon>Thiotrichales</taxon>
        <taxon>Piscirickettsiaceae</taxon>
        <taxon>Thiomicrorhabdus</taxon>
    </lineage>
</organism>
<dbReference type="NCBIfam" id="TIGR02727">
    <property type="entry name" value="MTHFS_bact"/>
    <property type="match status" value="1"/>
</dbReference>
<gene>
    <name evidence="5" type="primary">ygfA</name>
    <name evidence="5" type="ORF">THMIRHAM_14260</name>
</gene>
<dbReference type="InterPro" id="IPR024185">
    <property type="entry name" value="FTHF_cligase-like_sf"/>
</dbReference>
<dbReference type="Gene3D" id="3.40.50.10420">
    <property type="entry name" value="NagB/RpiA/CoA transferase-like"/>
    <property type="match status" value="1"/>
</dbReference>
<evidence type="ECO:0000313" key="6">
    <source>
        <dbReference type="Proteomes" id="UP001054820"/>
    </source>
</evidence>
<name>A0ABN6CX32_9GAMM</name>
<sequence>MTPSEIRKHLRVQRNNLSNSDQTLHAKQAFNHFKQLLQTETAFQTPQKIALFLSQDGELSTQETIEYLWQKTHHQVYLPVLETRDEWHMAFVHYTAQSTMIKNQFGILEPAAPHEDHLSGEKIDWVFMPLVGFDLKGNRLGMGGGYYDRTFAFKLNNPIETTKLIGWAHQCQQVENLPAEDWDVPLDGILTEQGYREF</sequence>
<dbReference type="InterPro" id="IPR002698">
    <property type="entry name" value="FTHF_cligase"/>
</dbReference>
<evidence type="ECO:0000313" key="5">
    <source>
        <dbReference type="EMBL" id="BCN93641.1"/>
    </source>
</evidence>
<evidence type="ECO:0000256" key="1">
    <source>
        <dbReference type="ARBA" id="ARBA00010638"/>
    </source>
</evidence>
<dbReference type="PANTHER" id="PTHR23407">
    <property type="entry name" value="ATPASE INHIBITOR/5-FORMYLTETRAHYDROFOLATE CYCLO-LIGASE"/>
    <property type="match status" value="1"/>
</dbReference>
<accession>A0ABN6CX32</accession>
<dbReference type="EMBL" id="AP024202">
    <property type="protein sequence ID" value="BCN93641.1"/>
    <property type="molecule type" value="Genomic_DNA"/>
</dbReference>
<evidence type="ECO:0000256" key="4">
    <source>
        <dbReference type="RuleBase" id="RU361279"/>
    </source>
</evidence>
<comment type="cofactor">
    <cofactor evidence="4">
        <name>Mg(2+)</name>
        <dbReference type="ChEBI" id="CHEBI:18420"/>
    </cofactor>
</comment>
<dbReference type="Proteomes" id="UP001054820">
    <property type="component" value="Chromosome"/>
</dbReference>
<comment type="catalytic activity">
    <reaction evidence="4">
        <text>(6S)-5-formyl-5,6,7,8-tetrahydrofolate + ATP = (6R)-5,10-methenyltetrahydrofolate + ADP + phosphate</text>
        <dbReference type="Rhea" id="RHEA:10488"/>
        <dbReference type="ChEBI" id="CHEBI:30616"/>
        <dbReference type="ChEBI" id="CHEBI:43474"/>
        <dbReference type="ChEBI" id="CHEBI:57455"/>
        <dbReference type="ChEBI" id="CHEBI:57457"/>
        <dbReference type="ChEBI" id="CHEBI:456216"/>
        <dbReference type="EC" id="6.3.3.2"/>
    </reaction>
</comment>
<dbReference type="PANTHER" id="PTHR23407:SF1">
    <property type="entry name" value="5-FORMYLTETRAHYDROFOLATE CYCLO-LIGASE"/>
    <property type="match status" value="1"/>
</dbReference>
<dbReference type="SUPFAM" id="SSF100950">
    <property type="entry name" value="NagB/RpiA/CoA transferase-like"/>
    <property type="match status" value="1"/>
</dbReference>
<keyword evidence="3 4" id="KW-0067">ATP-binding</keyword>
<evidence type="ECO:0000256" key="2">
    <source>
        <dbReference type="ARBA" id="ARBA00022741"/>
    </source>
</evidence>
<evidence type="ECO:0000256" key="3">
    <source>
        <dbReference type="ARBA" id="ARBA00022840"/>
    </source>
</evidence>